<comment type="caution">
    <text evidence="5">The sequence shown here is derived from an EMBL/GenBank/DDBJ whole genome shotgun (WGS) entry which is preliminary data.</text>
</comment>
<name>A0ABS3LCS9_9ENTE</name>
<protein>
    <submittedName>
        <fullName evidence="5">Helix-turn-helix transcriptional regulator</fullName>
    </submittedName>
</protein>
<dbReference type="Gene3D" id="1.10.10.60">
    <property type="entry name" value="Homeodomain-like"/>
    <property type="match status" value="1"/>
</dbReference>
<dbReference type="Proteomes" id="UP000664601">
    <property type="component" value="Unassembled WGS sequence"/>
</dbReference>
<reference evidence="5 6" key="1">
    <citation type="submission" date="2021-03" db="EMBL/GenBank/DDBJ databases">
        <title>Enterococcal diversity collection.</title>
        <authorList>
            <person name="Gilmore M.S."/>
            <person name="Schwartzman J."/>
            <person name="Van Tyne D."/>
            <person name="Martin M."/>
            <person name="Earl A.M."/>
            <person name="Manson A.L."/>
            <person name="Straub T."/>
            <person name="Salamzade R."/>
            <person name="Saavedra J."/>
            <person name="Lebreton F."/>
            <person name="Prichula J."/>
            <person name="Schaufler K."/>
            <person name="Gaca A."/>
            <person name="Sgardioli B."/>
            <person name="Wagenaar J."/>
            <person name="Strong T."/>
        </authorList>
    </citation>
    <scope>NUCLEOTIDE SEQUENCE [LARGE SCALE GENOMIC DNA]</scope>
    <source>
        <strain evidence="5 6">669A</strain>
    </source>
</reference>
<evidence type="ECO:0000313" key="5">
    <source>
        <dbReference type="EMBL" id="MBO1307442.1"/>
    </source>
</evidence>
<keyword evidence="3" id="KW-0804">Transcription</keyword>
<sequence length="315" mass="36080">MTHHCQRFSKAQDYSDGLAHLNFRYTIKSQQTDSLTTSHIHQLDNTVLTYSLVNRSQGIFTRVPDSSQDYLGLRFIRQGHEIHASQNNRSVLTDYTIGIFDLNAISTYDRLQPTESINLFIEKNGHNRNLLGPAAASKILDASQGMGRFLLESIFTFEEQFPTASLEENKLILHHLISLLGEWVLQSSPHSTDDQLVNQAADYIRSYLWDTTLSIERTARFCQTSVRTLQKAFYLADLSFSHYVKDARLALAAVKLFQTDQPATSIAFQCGFNNSAYFSKCFKEKYRLSPLQYRKKVQKLLDITEISDYQCPLTH</sequence>
<dbReference type="PANTHER" id="PTHR43280:SF2">
    <property type="entry name" value="HTH-TYPE TRANSCRIPTIONAL REGULATOR EXSA"/>
    <property type="match status" value="1"/>
</dbReference>
<keyword evidence="6" id="KW-1185">Reference proteome</keyword>
<evidence type="ECO:0000256" key="1">
    <source>
        <dbReference type="ARBA" id="ARBA00023015"/>
    </source>
</evidence>
<dbReference type="Pfam" id="PF12833">
    <property type="entry name" value="HTH_18"/>
    <property type="match status" value="1"/>
</dbReference>
<gene>
    <name evidence="5" type="ORF">JZO70_14795</name>
</gene>
<dbReference type="PRINTS" id="PR00032">
    <property type="entry name" value="HTHARAC"/>
</dbReference>
<feature type="domain" description="HTH araC/xylS-type" evidence="4">
    <location>
        <begin position="198"/>
        <end position="296"/>
    </location>
</feature>
<dbReference type="InterPro" id="IPR018060">
    <property type="entry name" value="HTH_AraC"/>
</dbReference>
<dbReference type="RefSeq" id="WP_207674442.1">
    <property type="nucleotide sequence ID" value="NZ_JAFREM010000024.1"/>
</dbReference>
<dbReference type="PROSITE" id="PS01124">
    <property type="entry name" value="HTH_ARAC_FAMILY_2"/>
    <property type="match status" value="1"/>
</dbReference>
<accession>A0ABS3LCS9</accession>
<dbReference type="EMBL" id="JAFREM010000024">
    <property type="protein sequence ID" value="MBO1307442.1"/>
    <property type="molecule type" value="Genomic_DNA"/>
</dbReference>
<evidence type="ECO:0000259" key="4">
    <source>
        <dbReference type="PROSITE" id="PS01124"/>
    </source>
</evidence>
<dbReference type="InterPro" id="IPR020449">
    <property type="entry name" value="Tscrpt_reg_AraC-type_HTH"/>
</dbReference>
<keyword evidence="2" id="KW-0238">DNA-binding</keyword>
<evidence type="ECO:0000313" key="6">
    <source>
        <dbReference type="Proteomes" id="UP000664601"/>
    </source>
</evidence>
<evidence type="ECO:0000256" key="3">
    <source>
        <dbReference type="ARBA" id="ARBA00023163"/>
    </source>
</evidence>
<organism evidence="5 6">
    <name type="scientific">Candidatus Enterococcus moelleringii</name>
    <dbReference type="NCBI Taxonomy" id="2815325"/>
    <lineage>
        <taxon>Bacteria</taxon>
        <taxon>Bacillati</taxon>
        <taxon>Bacillota</taxon>
        <taxon>Bacilli</taxon>
        <taxon>Lactobacillales</taxon>
        <taxon>Enterococcaceae</taxon>
        <taxon>Enterococcus</taxon>
    </lineage>
</organism>
<dbReference type="PANTHER" id="PTHR43280">
    <property type="entry name" value="ARAC-FAMILY TRANSCRIPTIONAL REGULATOR"/>
    <property type="match status" value="1"/>
</dbReference>
<dbReference type="SUPFAM" id="SSF46689">
    <property type="entry name" value="Homeodomain-like"/>
    <property type="match status" value="1"/>
</dbReference>
<keyword evidence="1" id="KW-0805">Transcription regulation</keyword>
<dbReference type="InterPro" id="IPR009057">
    <property type="entry name" value="Homeodomain-like_sf"/>
</dbReference>
<evidence type="ECO:0000256" key="2">
    <source>
        <dbReference type="ARBA" id="ARBA00023125"/>
    </source>
</evidence>
<proteinExistence type="predicted"/>
<dbReference type="SMART" id="SM00342">
    <property type="entry name" value="HTH_ARAC"/>
    <property type="match status" value="1"/>
</dbReference>